<feature type="compositionally biased region" description="Acidic residues" evidence="1">
    <location>
        <begin position="18"/>
        <end position="32"/>
    </location>
</feature>
<protein>
    <submittedName>
        <fullName evidence="2">Uncharacterized protein</fullName>
    </submittedName>
</protein>
<dbReference type="Proteomes" id="UP000429607">
    <property type="component" value="Unassembled WGS sequence"/>
</dbReference>
<name>A0A6A3GWT9_9STRA</name>
<sequence>MRQAVRDRYHIDNQAPSDETDDTDDEVTDEDSEGNKYVGRIIKPNERPFLSESMLFVTTSDPISTGEGSPIHSKVAPREPLPALAYLIDGAFTSCCPSPTPTRPTPTPDLAHTNRFLTTPSDSFVFSLNEELSGPLSLTRSLDLSGGESQNNSTATGAINLNAVPDNALANGDILSYWRWLFAEVADDHDDGVNEDQADDYTMHEYRGLDEHDSLNQPDIEMENT</sequence>
<evidence type="ECO:0000256" key="1">
    <source>
        <dbReference type="SAM" id="MobiDB-lite"/>
    </source>
</evidence>
<reference evidence="2 3" key="1">
    <citation type="submission" date="2018-09" db="EMBL/GenBank/DDBJ databases">
        <title>Genomic investigation of the strawberry pathogen Phytophthora fragariae indicates pathogenicity is determined by transcriptional variation in three key races.</title>
        <authorList>
            <person name="Adams T.M."/>
            <person name="Armitage A.D."/>
            <person name="Sobczyk M.K."/>
            <person name="Bates H.J."/>
            <person name="Dunwell J.M."/>
            <person name="Nellist C.F."/>
            <person name="Harrison R.J."/>
        </authorList>
    </citation>
    <scope>NUCLEOTIDE SEQUENCE [LARGE SCALE GENOMIC DNA]</scope>
    <source>
        <strain evidence="2 3">SCRP249</strain>
    </source>
</reference>
<feature type="region of interest" description="Disordered" evidence="1">
    <location>
        <begin position="1"/>
        <end position="37"/>
    </location>
</feature>
<dbReference type="EMBL" id="QXFV01006477">
    <property type="protein sequence ID" value="KAE8961335.1"/>
    <property type="molecule type" value="Genomic_DNA"/>
</dbReference>
<proteinExistence type="predicted"/>
<evidence type="ECO:0000313" key="2">
    <source>
        <dbReference type="EMBL" id="KAE8961335.1"/>
    </source>
</evidence>
<organism evidence="2 3">
    <name type="scientific">Phytophthora rubi</name>
    <dbReference type="NCBI Taxonomy" id="129364"/>
    <lineage>
        <taxon>Eukaryota</taxon>
        <taxon>Sar</taxon>
        <taxon>Stramenopiles</taxon>
        <taxon>Oomycota</taxon>
        <taxon>Peronosporomycetes</taxon>
        <taxon>Peronosporales</taxon>
        <taxon>Peronosporaceae</taxon>
        <taxon>Phytophthora</taxon>
    </lineage>
</organism>
<gene>
    <name evidence="2" type="ORF">PR001_g30073</name>
</gene>
<accession>A0A6A3GWT9</accession>
<feature type="compositionally biased region" description="Basic and acidic residues" evidence="1">
    <location>
        <begin position="1"/>
        <end position="11"/>
    </location>
</feature>
<evidence type="ECO:0000313" key="3">
    <source>
        <dbReference type="Proteomes" id="UP000429607"/>
    </source>
</evidence>
<comment type="caution">
    <text evidence="2">The sequence shown here is derived from an EMBL/GenBank/DDBJ whole genome shotgun (WGS) entry which is preliminary data.</text>
</comment>
<dbReference type="AlphaFoldDB" id="A0A6A3GWT9"/>